<proteinExistence type="predicted"/>
<dbReference type="InterPro" id="IPR044730">
    <property type="entry name" value="RNase_H-like_dom_plant"/>
</dbReference>
<reference evidence="2 3" key="1">
    <citation type="journal article" date="2024" name="G3 (Bethesda)">
        <title>Genome assembly of Hibiscus sabdariffa L. provides insights into metabolisms of medicinal natural products.</title>
        <authorList>
            <person name="Kim T."/>
        </authorList>
    </citation>
    <scope>NUCLEOTIDE SEQUENCE [LARGE SCALE GENOMIC DNA]</scope>
    <source>
        <strain evidence="2">TK-2024</strain>
        <tissue evidence="2">Old leaves</tissue>
    </source>
</reference>
<feature type="domain" description="RNase H type-1" evidence="1">
    <location>
        <begin position="2"/>
        <end position="57"/>
    </location>
</feature>
<evidence type="ECO:0000259" key="1">
    <source>
        <dbReference type="Pfam" id="PF13456"/>
    </source>
</evidence>
<evidence type="ECO:0000313" key="3">
    <source>
        <dbReference type="Proteomes" id="UP001472677"/>
    </source>
</evidence>
<protein>
    <recommendedName>
        <fullName evidence="1">RNase H type-1 domain-containing protein</fullName>
    </recommendedName>
</protein>
<organism evidence="2 3">
    <name type="scientific">Hibiscus sabdariffa</name>
    <name type="common">roselle</name>
    <dbReference type="NCBI Taxonomy" id="183260"/>
    <lineage>
        <taxon>Eukaryota</taxon>
        <taxon>Viridiplantae</taxon>
        <taxon>Streptophyta</taxon>
        <taxon>Embryophyta</taxon>
        <taxon>Tracheophyta</taxon>
        <taxon>Spermatophyta</taxon>
        <taxon>Magnoliopsida</taxon>
        <taxon>eudicotyledons</taxon>
        <taxon>Gunneridae</taxon>
        <taxon>Pentapetalae</taxon>
        <taxon>rosids</taxon>
        <taxon>malvids</taxon>
        <taxon>Malvales</taxon>
        <taxon>Malvaceae</taxon>
        <taxon>Malvoideae</taxon>
        <taxon>Hibiscus</taxon>
    </lineage>
</organism>
<dbReference type="EMBL" id="JBBPBM010000367">
    <property type="protein sequence ID" value="KAK8496499.1"/>
    <property type="molecule type" value="Genomic_DNA"/>
</dbReference>
<keyword evidence="3" id="KW-1185">Reference proteome</keyword>
<dbReference type="Proteomes" id="UP001472677">
    <property type="component" value="Unassembled WGS sequence"/>
</dbReference>
<sequence length="88" mass="9918">MVESDCLEAVRMLHSSTPNGASITLVREIRRLCSQDWQVSFHHVFRTGNRVADALVKLVDSSSFDTLHFVNPPLCVDRFLQEDCSSPV</sequence>
<evidence type="ECO:0000313" key="2">
    <source>
        <dbReference type="EMBL" id="KAK8496499.1"/>
    </source>
</evidence>
<dbReference type="CDD" id="cd06222">
    <property type="entry name" value="RNase_H_like"/>
    <property type="match status" value="1"/>
</dbReference>
<dbReference type="Gene3D" id="3.30.420.10">
    <property type="entry name" value="Ribonuclease H-like superfamily/Ribonuclease H"/>
    <property type="match status" value="1"/>
</dbReference>
<dbReference type="PANTHER" id="PTHR47723:SF24">
    <property type="entry name" value="RNASE H TYPE-1 DOMAIN-CONTAINING PROTEIN"/>
    <property type="match status" value="1"/>
</dbReference>
<gene>
    <name evidence="2" type="ORF">V6N12_020109</name>
</gene>
<dbReference type="InterPro" id="IPR002156">
    <property type="entry name" value="RNaseH_domain"/>
</dbReference>
<dbReference type="Pfam" id="PF13456">
    <property type="entry name" value="RVT_3"/>
    <property type="match status" value="1"/>
</dbReference>
<dbReference type="InterPro" id="IPR036397">
    <property type="entry name" value="RNaseH_sf"/>
</dbReference>
<dbReference type="InterPro" id="IPR053151">
    <property type="entry name" value="RNase_H-like"/>
</dbReference>
<accession>A0ABR2AR85</accession>
<comment type="caution">
    <text evidence="2">The sequence shown here is derived from an EMBL/GenBank/DDBJ whole genome shotgun (WGS) entry which is preliminary data.</text>
</comment>
<name>A0ABR2AR85_9ROSI</name>
<dbReference type="PANTHER" id="PTHR47723">
    <property type="entry name" value="OS05G0353850 PROTEIN"/>
    <property type="match status" value="1"/>
</dbReference>